<feature type="transmembrane region" description="Helical" evidence="7">
    <location>
        <begin position="86"/>
        <end position="108"/>
    </location>
</feature>
<feature type="region of interest" description="Disordered" evidence="6">
    <location>
        <begin position="1"/>
        <end position="20"/>
    </location>
</feature>
<keyword evidence="4 7" id="KW-1133">Transmembrane helix</keyword>
<evidence type="ECO:0000313" key="9">
    <source>
        <dbReference type="EMBL" id="EGF99271.1"/>
    </source>
</evidence>
<dbReference type="CDD" id="cd17330">
    <property type="entry name" value="MFS_SLC46_TetA_like"/>
    <property type="match status" value="1"/>
</dbReference>
<evidence type="ECO:0000256" key="1">
    <source>
        <dbReference type="ARBA" id="ARBA00004141"/>
    </source>
</evidence>
<dbReference type="GeneID" id="18937003"/>
<keyword evidence="10" id="KW-1185">Reference proteome</keyword>
<protein>
    <recommendedName>
        <fullName evidence="8">Major facilitator superfamily (MFS) profile domain-containing protein</fullName>
    </recommendedName>
</protein>
<dbReference type="PANTHER" id="PTHR23504:SF15">
    <property type="entry name" value="MAJOR FACILITATOR SUPERFAMILY (MFS) PROFILE DOMAIN-CONTAINING PROTEIN"/>
    <property type="match status" value="1"/>
</dbReference>
<dbReference type="KEGG" id="mlr:MELLADRAFT_94763"/>
<comment type="subcellular location">
    <subcellularLocation>
        <location evidence="1">Membrane</location>
        <topology evidence="1">Multi-pass membrane protein</topology>
    </subcellularLocation>
</comment>
<keyword evidence="3 7" id="KW-0812">Transmembrane</keyword>
<feature type="transmembrane region" description="Helical" evidence="7">
    <location>
        <begin position="120"/>
        <end position="137"/>
    </location>
</feature>
<dbReference type="Proteomes" id="UP000001072">
    <property type="component" value="Unassembled WGS sequence"/>
</dbReference>
<feature type="compositionally biased region" description="Polar residues" evidence="6">
    <location>
        <begin position="1"/>
        <end position="18"/>
    </location>
</feature>
<feature type="transmembrane region" description="Helical" evidence="7">
    <location>
        <begin position="333"/>
        <end position="355"/>
    </location>
</feature>
<evidence type="ECO:0000256" key="4">
    <source>
        <dbReference type="ARBA" id="ARBA00022989"/>
    </source>
</evidence>
<feature type="transmembrane region" description="Helical" evidence="7">
    <location>
        <begin position="444"/>
        <end position="465"/>
    </location>
</feature>
<feature type="transmembrane region" description="Helical" evidence="7">
    <location>
        <begin position="219"/>
        <end position="243"/>
    </location>
</feature>
<organism evidence="10">
    <name type="scientific">Melampsora larici-populina (strain 98AG31 / pathotype 3-4-7)</name>
    <name type="common">Poplar leaf rust fungus</name>
    <dbReference type="NCBI Taxonomy" id="747676"/>
    <lineage>
        <taxon>Eukaryota</taxon>
        <taxon>Fungi</taxon>
        <taxon>Dikarya</taxon>
        <taxon>Basidiomycota</taxon>
        <taxon>Pucciniomycotina</taxon>
        <taxon>Pucciniomycetes</taxon>
        <taxon>Pucciniales</taxon>
        <taxon>Melampsoraceae</taxon>
        <taxon>Melampsora</taxon>
    </lineage>
</organism>
<dbReference type="VEuPathDB" id="FungiDB:MELLADRAFT_94763"/>
<evidence type="ECO:0000259" key="8">
    <source>
        <dbReference type="PROSITE" id="PS50850"/>
    </source>
</evidence>
<proteinExistence type="predicted"/>
<keyword evidence="2" id="KW-0813">Transport</keyword>
<dbReference type="OrthoDB" id="419616at2759"/>
<evidence type="ECO:0000256" key="3">
    <source>
        <dbReference type="ARBA" id="ARBA00022692"/>
    </source>
</evidence>
<name>F4S7U4_MELLP</name>
<dbReference type="PROSITE" id="PS50850">
    <property type="entry name" value="MFS"/>
    <property type="match status" value="1"/>
</dbReference>
<evidence type="ECO:0000313" key="10">
    <source>
        <dbReference type="Proteomes" id="UP000001072"/>
    </source>
</evidence>
<dbReference type="InterPro" id="IPR036259">
    <property type="entry name" value="MFS_trans_sf"/>
</dbReference>
<dbReference type="EMBL" id="GL883161">
    <property type="protein sequence ID" value="EGF99271.1"/>
    <property type="molecule type" value="Genomic_DNA"/>
</dbReference>
<dbReference type="eggNOG" id="KOG2615">
    <property type="taxonomic scope" value="Eukaryota"/>
</dbReference>
<reference evidence="10" key="1">
    <citation type="journal article" date="2011" name="Proc. Natl. Acad. Sci. U.S.A.">
        <title>Obligate biotrophy features unraveled by the genomic analysis of rust fungi.</title>
        <authorList>
            <person name="Duplessis S."/>
            <person name="Cuomo C.A."/>
            <person name="Lin Y.-C."/>
            <person name="Aerts A."/>
            <person name="Tisserant E."/>
            <person name="Veneault-Fourrey C."/>
            <person name="Joly D.L."/>
            <person name="Hacquard S."/>
            <person name="Amselem J."/>
            <person name="Cantarel B.L."/>
            <person name="Chiu R."/>
            <person name="Coutinho P.M."/>
            <person name="Feau N."/>
            <person name="Field M."/>
            <person name="Frey P."/>
            <person name="Gelhaye E."/>
            <person name="Goldberg J."/>
            <person name="Grabherr M.G."/>
            <person name="Kodira C.D."/>
            <person name="Kohler A."/>
            <person name="Kuees U."/>
            <person name="Lindquist E.A."/>
            <person name="Lucas S.M."/>
            <person name="Mago R."/>
            <person name="Mauceli E."/>
            <person name="Morin E."/>
            <person name="Murat C."/>
            <person name="Pangilinan J.L."/>
            <person name="Park R."/>
            <person name="Pearson M."/>
            <person name="Quesneville H."/>
            <person name="Rouhier N."/>
            <person name="Sakthikumar S."/>
            <person name="Salamov A.A."/>
            <person name="Schmutz J."/>
            <person name="Selles B."/>
            <person name="Shapiro H."/>
            <person name="Tanguay P."/>
            <person name="Tuskan G.A."/>
            <person name="Henrissat B."/>
            <person name="Van de Peer Y."/>
            <person name="Rouze P."/>
            <person name="Ellis J.G."/>
            <person name="Dodds P.N."/>
            <person name="Schein J.E."/>
            <person name="Zhong S."/>
            <person name="Hamelin R.C."/>
            <person name="Grigoriev I.V."/>
            <person name="Szabo L.J."/>
            <person name="Martin F."/>
        </authorList>
    </citation>
    <scope>NUCLEOTIDE SEQUENCE [LARGE SCALE GENOMIC DNA]</scope>
    <source>
        <strain evidence="10">98AG31 / pathotype 3-4-7</strain>
    </source>
</reference>
<dbReference type="AlphaFoldDB" id="F4S7U4"/>
<dbReference type="Gene3D" id="1.20.1250.20">
    <property type="entry name" value="MFS general substrate transporter like domains"/>
    <property type="match status" value="1"/>
</dbReference>
<feature type="transmembrane region" description="Helical" evidence="7">
    <location>
        <begin position="284"/>
        <end position="304"/>
    </location>
</feature>
<dbReference type="PRINTS" id="PR01035">
    <property type="entry name" value="TCRTETA"/>
</dbReference>
<keyword evidence="5 7" id="KW-0472">Membrane</keyword>
<accession>F4S7U4</accession>
<evidence type="ECO:0000256" key="2">
    <source>
        <dbReference type="ARBA" id="ARBA00022448"/>
    </source>
</evidence>
<dbReference type="HOGENOM" id="CLU_001265_54_6_1"/>
<feature type="transmembrane region" description="Helical" evidence="7">
    <location>
        <begin position="398"/>
        <end position="424"/>
    </location>
</feature>
<dbReference type="InterPro" id="IPR001958">
    <property type="entry name" value="Tet-R_TetA/multi-R_MdtG-like"/>
</dbReference>
<dbReference type="GO" id="GO:0016020">
    <property type="term" value="C:membrane"/>
    <property type="evidence" value="ECO:0007669"/>
    <property type="project" value="UniProtKB-SubCell"/>
</dbReference>
<dbReference type="InParanoid" id="F4S7U4"/>
<dbReference type="GO" id="GO:0022857">
    <property type="term" value="F:transmembrane transporter activity"/>
    <property type="evidence" value="ECO:0007669"/>
    <property type="project" value="InterPro"/>
</dbReference>
<dbReference type="InterPro" id="IPR020846">
    <property type="entry name" value="MFS_dom"/>
</dbReference>
<feature type="transmembrane region" description="Helical" evidence="7">
    <location>
        <begin position="180"/>
        <end position="199"/>
    </location>
</feature>
<dbReference type="RefSeq" id="XP_007417452.1">
    <property type="nucleotide sequence ID" value="XM_007417390.1"/>
</dbReference>
<evidence type="ECO:0000256" key="5">
    <source>
        <dbReference type="ARBA" id="ARBA00023136"/>
    </source>
</evidence>
<feature type="transmembrane region" description="Helical" evidence="7">
    <location>
        <begin position="367"/>
        <end position="386"/>
    </location>
</feature>
<dbReference type="InterPro" id="IPR011701">
    <property type="entry name" value="MFS"/>
</dbReference>
<feature type="transmembrane region" description="Helical" evidence="7">
    <location>
        <begin position="471"/>
        <end position="490"/>
    </location>
</feature>
<dbReference type="Pfam" id="PF07690">
    <property type="entry name" value="MFS_1"/>
    <property type="match status" value="1"/>
</dbReference>
<evidence type="ECO:0000256" key="6">
    <source>
        <dbReference type="SAM" id="MobiDB-lite"/>
    </source>
</evidence>
<gene>
    <name evidence="9" type="ORF">MELLADRAFT_94763</name>
</gene>
<dbReference type="PANTHER" id="PTHR23504">
    <property type="entry name" value="MAJOR FACILITATOR SUPERFAMILY DOMAIN-CONTAINING PROTEIN 10"/>
    <property type="match status" value="1"/>
</dbReference>
<sequence>MWPFSRSRSTNGNVNFQSENERTPLVPASRNIILEHQSQKRTPLPVKQLMVLCVMRITEPISYTLIFPFINQMLDDMKVSPDPKQIGYYAGVIESLYAVAQLCTAISWGRLSDHVGRKPVMLIGLTGMAISVILFGLQKTYLGLIASRFIAGMMNGNVGVLQSILVELTDETNHGSAVSLLPVCYAVGSIIGPIFGGFLAKPAQQFPSIFGNSTFLIEYPYFLPCFMGGLLNFLAIALGLFFLEETLPSKRKTKSYETRSDVSQTDQQISVPNPDQVRARPPSILSLCTGPILTLLLSFMLVHLQNLAWSAVTPLYAYTKVIHGGLGLSLEQIGLMLSVNGIGLIFVQLFFFPLLERRFGAVKVYRWSILAFTISFLCLPFVSYLVRLEDNTTSRSIGYMTTVMVLRCPGLLSYVCSMMLIKIFSPNSQALGTLNGMMQACRALAQAVGPILGSSLFAISISTGILGGNLVWIILALVCVIAQLGSFLLPDQASVENVVR</sequence>
<dbReference type="SUPFAM" id="SSF103473">
    <property type="entry name" value="MFS general substrate transporter"/>
    <property type="match status" value="1"/>
</dbReference>
<evidence type="ECO:0000256" key="7">
    <source>
        <dbReference type="SAM" id="Phobius"/>
    </source>
</evidence>
<feature type="domain" description="Major facilitator superfamily (MFS) profile" evidence="8">
    <location>
        <begin position="48"/>
        <end position="494"/>
    </location>
</feature>